<dbReference type="Proteomes" id="UP000231279">
    <property type="component" value="Unassembled WGS sequence"/>
</dbReference>
<keyword evidence="4" id="KW-1185">Reference proteome</keyword>
<dbReference type="AlphaFoldDB" id="A0A2G9GY30"/>
<protein>
    <recommendedName>
        <fullName evidence="2">PB1-like domain-containing protein</fullName>
    </recommendedName>
</protein>
<comment type="caution">
    <text evidence="3">The sequence shown here is derived from an EMBL/GenBank/DDBJ whole genome shotgun (WGS) entry which is preliminary data.</text>
</comment>
<gene>
    <name evidence="3" type="ORF">CDL12_17242</name>
</gene>
<dbReference type="OrthoDB" id="914080at2759"/>
<sequence>MLLDASENTDFFIVRMHHGGTFVYFGTPSYLGGQVSHIDFYSPDKMLLIEMHSMAVEIGLKGDDDTNGLSLLKDDMYALNLSNFIDENRMIESVGELSKGFYNSMDDRQGTIGENERLEFIGEKDNTMGGENRKSAGMNDDKDDEPVRTNPDVINTNNSKYSEKLFDSDCDVSNDDVLFESKIDLEVESGWLPSEQQ</sequence>
<dbReference type="InterPro" id="IPR058594">
    <property type="entry name" value="PB1-like_dom_pln"/>
</dbReference>
<organism evidence="3 4">
    <name type="scientific">Handroanthus impetiginosus</name>
    <dbReference type="NCBI Taxonomy" id="429701"/>
    <lineage>
        <taxon>Eukaryota</taxon>
        <taxon>Viridiplantae</taxon>
        <taxon>Streptophyta</taxon>
        <taxon>Embryophyta</taxon>
        <taxon>Tracheophyta</taxon>
        <taxon>Spermatophyta</taxon>
        <taxon>Magnoliopsida</taxon>
        <taxon>eudicotyledons</taxon>
        <taxon>Gunneridae</taxon>
        <taxon>Pentapetalae</taxon>
        <taxon>asterids</taxon>
        <taxon>lamiids</taxon>
        <taxon>Lamiales</taxon>
        <taxon>Bignoniaceae</taxon>
        <taxon>Crescentiina</taxon>
        <taxon>Tabebuia alliance</taxon>
        <taxon>Handroanthus</taxon>
    </lineage>
</organism>
<dbReference type="EMBL" id="NKXS01003305">
    <property type="protein sequence ID" value="PIN10174.1"/>
    <property type="molecule type" value="Genomic_DNA"/>
</dbReference>
<evidence type="ECO:0000256" key="1">
    <source>
        <dbReference type="SAM" id="MobiDB-lite"/>
    </source>
</evidence>
<evidence type="ECO:0000313" key="4">
    <source>
        <dbReference type="Proteomes" id="UP000231279"/>
    </source>
</evidence>
<accession>A0A2G9GY30</accession>
<dbReference type="Pfam" id="PF26130">
    <property type="entry name" value="PB1-like"/>
    <property type="match status" value="1"/>
</dbReference>
<name>A0A2G9GY30_9LAMI</name>
<feature type="region of interest" description="Disordered" evidence="1">
    <location>
        <begin position="124"/>
        <end position="160"/>
    </location>
</feature>
<evidence type="ECO:0000313" key="3">
    <source>
        <dbReference type="EMBL" id="PIN10174.1"/>
    </source>
</evidence>
<reference evidence="4" key="1">
    <citation type="journal article" date="2018" name="Gigascience">
        <title>Genome assembly of the Pink Ipe (Handroanthus impetiginosus, Bignoniaceae), a highly valued, ecologically keystone Neotropical timber forest tree.</title>
        <authorList>
            <person name="Silva-Junior O.B."/>
            <person name="Grattapaglia D."/>
            <person name="Novaes E."/>
            <person name="Collevatti R.G."/>
        </authorList>
    </citation>
    <scope>NUCLEOTIDE SEQUENCE [LARGE SCALE GENOMIC DNA]</scope>
    <source>
        <strain evidence="4">cv. UFG-1</strain>
    </source>
</reference>
<feature type="domain" description="PB1-like" evidence="2">
    <location>
        <begin position="11"/>
        <end position="89"/>
    </location>
</feature>
<proteinExistence type="predicted"/>
<feature type="compositionally biased region" description="Basic and acidic residues" evidence="1">
    <location>
        <begin position="124"/>
        <end position="134"/>
    </location>
</feature>
<evidence type="ECO:0000259" key="2">
    <source>
        <dbReference type="Pfam" id="PF26130"/>
    </source>
</evidence>